<dbReference type="AlphaFoldDB" id="A0A068RXJ9"/>
<evidence type="ECO:0000256" key="5">
    <source>
        <dbReference type="ARBA" id="ARBA00023163"/>
    </source>
</evidence>
<reference evidence="10" key="1">
    <citation type="submission" date="2013-08" db="EMBL/GenBank/DDBJ databases">
        <title>Gene expansion shapes genome architecture in the human pathogen Lichtheimia corymbifera: an evolutionary genomics analysis in the ancient terrestrial Mucorales (Mucoromycotina).</title>
        <authorList>
            <person name="Schwartze V.U."/>
            <person name="Winter S."/>
            <person name="Shelest E."/>
            <person name="Marcet-Houben M."/>
            <person name="Horn F."/>
            <person name="Wehner S."/>
            <person name="Hoffmann K."/>
            <person name="Riege K."/>
            <person name="Sammeth M."/>
            <person name="Nowrousian M."/>
            <person name="Valiante V."/>
            <person name="Linde J."/>
            <person name="Jacobsen I.D."/>
            <person name="Marz M."/>
            <person name="Brakhage A.A."/>
            <person name="Gabaldon T."/>
            <person name="Bocker S."/>
            <person name="Voigt K."/>
        </authorList>
    </citation>
    <scope>NUCLEOTIDE SEQUENCE [LARGE SCALE GENOMIC DNA]</scope>
    <source>
        <strain evidence="10">FSU 9682</strain>
    </source>
</reference>
<dbReference type="InterPro" id="IPR050568">
    <property type="entry name" value="Transcr_DNA_Rep_Reg"/>
</dbReference>
<gene>
    <name evidence="10" type="ORF">LCOR_06086.1</name>
</gene>
<feature type="region of interest" description="Disordered" evidence="8">
    <location>
        <begin position="1"/>
        <end position="39"/>
    </location>
</feature>
<evidence type="ECO:0000313" key="10">
    <source>
        <dbReference type="EMBL" id="CDH54873.1"/>
    </source>
</evidence>
<evidence type="ECO:0000256" key="2">
    <source>
        <dbReference type="ARBA" id="ARBA00023015"/>
    </source>
</evidence>
<keyword evidence="4" id="KW-0010">Activator</keyword>
<dbReference type="OrthoDB" id="1272441at2759"/>
<name>A0A068RXJ9_9FUNG</name>
<keyword evidence="5" id="KW-0804">Transcription</keyword>
<sequence length="275" mass="30092">MSHQQQPPQPPNSNDKYTAAPQQSGSAGESSNMIQQHHAQSAAAAAMAAAAAAAAAAQGTAPGAHPVFDLAKFWQEQLHVAESFESDFKNHPLPLARIKKVMKTDQDVKMISAEAPILFAKGCEIFITELTKRAWVHAEENKRRTLQRSDIATAISKTDMCDFLIDIVPREEAAKSSSAVYDQNAYQYYQSANVPQYTSAQQIDPAAYYPQLSQLTPEQMQQYQLQLQQFAAQQHPYAQQMQSRQNAPGQSAPGSSAQPGQPSNSDATKSESQQQ</sequence>
<dbReference type="InterPro" id="IPR009072">
    <property type="entry name" value="Histone-fold"/>
</dbReference>
<dbReference type="PANTHER" id="PTHR10252">
    <property type="entry name" value="HISTONE-LIKE TRANSCRIPTION FACTOR CCAAT-RELATED"/>
    <property type="match status" value="1"/>
</dbReference>
<feature type="region of interest" description="Disordered" evidence="8">
    <location>
        <begin position="233"/>
        <end position="275"/>
    </location>
</feature>
<keyword evidence="3" id="KW-0238">DNA-binding</keyword>
<keyword evidence="6" id="KW-0539">Nucleus</keyword>
<feature type="compositionally biased region" description="Polar residues" evidence="8">
    <location>
        <begin position="12"/>
        <end position="39"/>
    </location>
</feature>
<organism evidence="10 11">
    <name type="scientific">Lichtheimia corymbifera JMRC:FSU:9682</name>
    <dbReference type="NCBI Taxonomy" id="1263082"/>
    <lineage>
        <taxon>Eukaryota</taxon>
        <taxon>Fungi</taxon>
        <taxon>Fungi incertae sedis</taxon>
        <taxon>Mucoromycota</taxon>
        <taxon>Mucoromycotina</taxon>
        <taxon>Mucoromycetes</taxon>
        <taxon>Mucorales</taxon>
        <taxon>Lichtheimiaceae</taxon>
        <taxon>Lichtheimia</taxon>
    </lineage>
</organism>
<dbReference type="Proteomes" id="UP000027586">
    <property type="component" value="Unassembled WGS sequence"/>
</dbReference>
<comment type="caution">
    <text evidence="10">The sequence shown here is derived from an EMBL/GenBank/DDBJ whole genome shotgun (WGS) entry which is preliminary data.</text>
</comment>
<dbReference type="PANTHER" id="PTHR10252:SF8">
    <property type="entry name" value="NUCLEAR TRANSCRIPTION FACTOR Y SUBUNIT GAMMA"/>
    <property type="match status" value="1"/>
</dbReference>
<evidence type="ECO:0000256" key="7">
    <source>
        <dbReference type="ARBA" id="ARBA00038129"/>
    </source>
</evidence>
<dbReference type="SUPFAM" id="SSF47113">
    <property type="entry name" value="Histone-fold"/>
    <property type="match status" value="1"/>
</dbReference>
<evidence type="ECO:0000256" key="1">
    <source>
        <dbReference type="ARBA" id="ARBA00004123"/>
    </source>
</evidence>
<evidence type="ECO:0000313" key="11">
    <source>
        <dbReference type="Proteomes" id="UP000027586"/>
    </source>
</evidence>
<protein>
    <submittedName>
        <fullName evidence="10">Nuclear transcription factor y subunit c-4</fullName>
    </submittedName>
</protein>
<dbReference type="Pfam" id="PF00125">
    <property type="entry name" value="Histone"/>
    <property type="match status" value="1"/>
</dbReference>
<dbReference type="FunFam" id="1.10.20.10:FF:000006">
    <property type="entry name" value="Nuclear transcription factor Y subunit gamma"/>
    <property type="match status" value="1"/>
</dbReference>
<dbReference type="CDD" id="cd22908">
    <property type="entry name" value="HFD_NFYC-like"/>
    <property type="match status" value="1"/>
</dbReference>
<evidence type="ECO:0000259" key="9">
    <source>
        <dbReference type="Pfam" id="PF00125"/>
    </source>
</evidence>
<comment type="similarity">
    <text evidence="7">Belongs to the NFYC/HAP5 subunit family.</text>
</comment>
<evidence type="ECO:0000256" key="8">
    <source>
        <dbReference type="SAM" id="MobiDB-lite"/>
    </source>
</evidence>
<dbReference type="Gene3D" id="1.10.20.10">
    <property type="entry name" value="Histone, subunit A"/>
    <property type="match status" value="1"/>
</dbReference>
<keyword evidence="11" id="KW-1185">Reference proteome</keyword>
<dbReference type="GO" id="GO:0046982">
    <property type="term" value="F:protein heterodimerization activity"/>
    <property type="evidence" value="ECO:0007669"/>
    <property type="project" value="InterPro"/>
</dbReference>
<dbReference type="GO" id="GO:0000978">
    <property type="term" value="F:RNA polymerase II cis-regulatory region sequence-specific DNA binding"/>
    <property type="evidence" value="ECO:0007669"/>
    <property type="project" value="TreeGrafter"/>
</dbReference>
<dbReference type="GO" id="GO:0001228">
    <property type="term" value="F:DNA-binding transcription activator activity, RNA polymerase II-specific"/>
    <property type="evidence" value="ECO:0007669"/>
    <property type="project" value="TreeGrafter"/>
</dbReference>
<accession>A0A068RXJ9</accession>
<dbReference type="VEuPathDB" id="FungiDB:LCOR_06086.1"/>
<comment type="subcellular location">
    <subcellularLocation>
        <location evidence="1">Nucleus</location>
    </subcellularLocation>
</comment>
<dbReference type="GO" id="GO:0016602">
    <property type="term" value="C:CCAAT-binding factor complex"/>
    <property type="evidence" value="ECO:0007669"/>
    <property type="project" value="TreeGrafter"/>
</dbReference>
<evidence type="ECO:0000256" key="6">
    <source>
        <dbReference type="ARBA" id="ARBA00023242"/>
    </source>
</evidence>
<dbReference type="EMBL" id="CBTN010000026">
    <property type="protein sequence ID" value="CDH54873.1"/>
    <property type="molecule type" value="Genomic_DNA"/>
</dbReference>
<dbReference type="STRING" id="1263082.A0A068RXJ9"/>
<feature type="domain" description="Core Histone H2A/H2B/H3" evidence="9">
    <location>
        <begin position="85"/>
        <end position="155"/>
    </location>
</feature>
<evidence type="ECO:0000256" key="4">
    <source>
        <dbReference type="ARBA" id="ARBA00023159"/>
    </source>
</evidence>
<proteinExistence type="inferred from homology"/>
<dbReference type="InterPro" id="IPR007125">
    <property type="entry name" value="H2A/H2B/H3"/>
</dbReference>
<keyword evidence="2" id="KW-0805">Transcription regulation</keyword>
<evidence type="ECO:0000256" key="3">
    <source>
        <dbReference type="ARBA" id="ARBA00023125"/>
    </source>
</evidence>
<feature type="compositionally biased region" description="Polar residues" evidence="8">
    <location>
        <begin position="236"/>
        <end position="275"/>
    </location>
</feature>